<name>A0ABS0CI56_9NOCA</name>
<sequence>MIALGLRLRQLGSEELSWRDLKAIVRLAPVDSALSRAMRPDDYRWQLNEHLLASMADSLRWLVWSKTTAAQQNRDRPEPIPRPGLKSTTERIGTSVGVGELNRFLGWADRQE</sequence>
<evidence type="ECO:0000313" key="3">
    <source>
        <dbReference type="Proteomes" id="UP000702209"/>
    </source>
</evidence>
<dbReference type="Pfam" id="PF17318">
    <property type="entry name" value="DUF5361"/>
    <property type="match status" value="1"/>
</dbReference>
<accession>A0ABS0CI56</accession>
<dbReference type="InterPro" id="IPR035286">
    <property type="entry name" value="DUF5361"/>
</dbReference>
<keyword evidence="3" id="KW-1185">Reference proteome</keyword>
<dbReference type="Proteomes" id="UP000702209">
    <property type="component" value="Unassembled WGS sequence"/>
</dbReference>
<organism evidence="2 3">
    <name type="scientific">Nocardia amamiensis</name>
    <dbReference type="NCBI Taxonomy" id="404578"/>
    <lineage>
        <taxon>Bacteria</taxon>
        <taxon>Bacillati</taxon>
        <taxon>Actinomycetota</taxon>
        <taxon>Actinomycetes</taxon>
        <taxon>Mycobacteriales</taxon>
        <taxon>Nocardiaceae</taxon>
        <taxon>Nocardia</taxon>
    </lineage>
</organism>
<dbReference type="RefSeq" id="WP_195127648.1">
    <property type="nucleotide sequence ID" value="NZ_JADLQX010000001.1"/>
</dbReference>
<evidence type="ECO:0000313" key="2">
    <source>
        <dbReference type="EMBL" id="MBF6296287.1"/>
    </source>
</evidence>
<proteinExistence type="predicted"/>
<feature type="region of interest" description="Disordered" evidence="1">
    <location>
        <begin position="68"/>
        <end position="94"/>
    </location>
</feature>
<evidence type="ECO:0000256" key="1">
    <source>
        <dbReference type="SAM" id="MobiDB-lite"/>
    </source>
</evidence>
<protein>
    <submittedName>
        <fullName evidence="2">Uncharacterized protein</fullName>
    </submittedName>
</protein>
<reference evidence="2 3" key="1">
    <citation type="submission" date="2020-10" db="EMBL/GenBank/DDBJ databases">
        <title>Identification of Nocardia species via Next-generation sequencing and recognition of intraspecies genetic diversity.</title>
        <authorList>
            <person name="Li P."/>
            <person name="Li P."/>
            <person name="Lu B."/>
        </authorList>
    </citation>
    <scope>NUCLEOTIDE SEQUENCE [LARGE SCALE GENOMIC DNA]</scope>
    <source>
        <strain evidence="2 3">BJ06-0157</strain>
    </source>
</reference>
<comment type="caution">
    <text evidence="2">The sequence shown here is derived from an EMBL/GenBank/DDBJ whole genome shotgun (WGS) entry which is preliminary data.</text>
</comment>
<dbReference type="EMBL" id="JADLQX010000001">
    <property type="protein sequence ID" value="MBF6296287.1"/>
    <property type="molecule type" value="Genomic_DNA"/>
</dbReference>
<gene>
    <name evidence="2" type="ORF">IU459_01865</name>
</gene>